<evidence type="ECO:0000313" key="2">
    <source>
        <dbReference type="Proteomes" id="UP000216478"/>
    </source>
</evidence>
<dbReference type="AlphaFoldDB" id="A0A256FBD0"/>
<dbReference type="Proteomes" id="UP000216478">
    <property type="component" value="Unassembled WGS sequence"/>
</dbReference>
<gene>
    <name evidence="1" type="ORF">CEV33_1345</name>
</gene>
<comment type="caution">
    <text evidence="1">The sequence shown here is derived from an EMBL/GenBank/DDBJ whole genome shotgun (WGS) entry which is preliminary data.</text>
</comment>
<accession>A0A256FBD0</accession>
<keyword evidence="2" id="KW-1185">Reference proteome</keyword>
<proteinExistence type="predicted"/>
<organism evidence="1 2">
    <name type="scientific">Brucella grignonensis</name>
    <dbReference type="NCBI Taxonomy" id="94627"/>
    <lineage>
        <taxon>Bacteria</taxon>
        <taxon>Pseudomonadati</taxon>
        <taxon>Pseudomonadota</taxon>
        <taxon>Alphaproteobacteria</taxon>
        <taxon>Hyphomicrobiales</taxon>
        <taxon>Brucellaceae</taxon>
        <taxon>Brucella/Ochrobactrum group</taxon>
        <taxon>Brucella</taxon>
    </lineage>
</organism>
<reference evidence="1 2" key="1">
    <citation type="submission" date="2017-07" db="EMBL/GenBank/DDBJ databases">
        <title>Phylogenetic study on the rhizospheric bacterium Ochrobactrum sp. A44.</title>
        <authorList>
            <person name="Krzyzanowska D.M."/>
            <person name="Ossowicki A."/>
            <person name="Rajewska M."/>
            <person name="Maciag T."/>
            <person name="Kaczynski Z."/>
            <person name="Czerwicka M."/>
            <person name="Jafra S."/>
        </authorList>
    </citation>
    <scope>NUCLEOTIDE SEQUENCE [LARGE SCALE GENOMIC DNA]</scope>
    <source>
        <strain evidence="1 2">OgA9a</strain>
    </source>
</reference>
<name>A0A256FBD0_9HYPH</name>
<sequence length="44" mass="4964">MARRTAPFSKNQSVVVLKTRAFPAKVRSGFASDNAKNKEIEHFQ</sequence>
<dbReference type="EMBL" id="NNRL01000160">
    <property type="protein sequence ID" value="OYR12177.1"/>
    <property type="molecule type" value="Genomic_DNA"/>
</dbReference>
<evidence type="ECO:0000313" key="1">
    <source>
        <dbReference type="EMBL" id="OYR12177.1"/>
    </source>
</evidence>
<protein>
    <submittedName>
        <fullName evidence="1">Uncharacterized protein</fullName>
    </submittedName>
</protein>